<sequence length="89" mass="9687">MQQHIQHKVVHFGRTVVAKLHKVGDGHLRVLLHNAVGVLHGFVPQCHCRAVEGGKHAGGDFQRAVGLCPVAQHPRHVPQHIVDGIADLL</sequence>
<evidence type="ECO:0000313" key="1">
    <source>
        <dbReference type="EMBL" id="MPM60532.1"/>
    </source>
</evidence>
<protein>
    <submittedName>
        <fullName evidence="1">Uncharacterized protein</fullName>
    </submittedName>
</protein>
<proteinExistence type="predicted"/>
<dbReference type="AlphaFoldDB" id="A0A645B528"/>
<organism evidence="1">
    <name type="scientific">bioreactor metagenome</name>
    <dbReference type="NCBI Taxonomy" id="1076179"/>
    <lineage>
        <taxon>unclassified sequences</taxon>
        <taxon>metagenomes</taxon>
        <taxon>ecological metagenomes</taxon>
    </lineage>
</organism>
<name>A0A645B528_9ZZZZ</name>
<comment type="caution">
    <text evidence="1">The sequence shown here is derived from an EMBL/GenBank/DDBJ whole genome shotgun (WGS) entry which is preliminary data.</text>
</comment>
<reference evidence="1" key="1">
    <citation type="submission" date="2019-08" db="EMBL/GenBank/DDBJ databases">
        <authorList>
            <person name="Kucharzyk K."/>
            <person name="Murdoch R.W."/>
            <person name="Higgins S."/>
            <person name="Loffler F."/>
        </authorList>
    </citation>
    <scope>NUCLEOTIDE SEQUENCE</scope>
</reference>
<gene>
    <name evidence="1" type="ORF">SDC9_107383</name>
</gene>
<dbReference type="EMBL" id="VSSQ01017849">
    <property type="protein sequence ID" value="MPM60532.1"/>
    <property type="molecule type" value="Genomic_DNA"/>
</dbReference>
<accession>A0A645B528</accession>